<keyword evidence="4" id="KW-0411">Iron-sulfur</keyword>
<dbReference type="GO" id="GO:0046872">
    <property type="term" value="F:metal ion binding"/>
    <property type="evidence" value="ECO:0007669"/>
    <property type="project" value="UniProtKB-KW"/>
</dbReference>
<dbReference type="AlphaFoldDB" id="X0XP25"/>
<gene>
    <name evidence="6" type="ORF">S01H1_69238</name>
</gene>
<evidence type="ECO:0000256" key="2">
    <source>
        <dbReference type="ARBA" id="ARBA00022723"/>
    </source>
</evidence>
<dbReference type="InterPro" id="IPR013785">
    <property type="entry name" value="Aldolase_TIM"/>
</dbReference>
<evidence type="ECO:0000256" key="4">
    <source>
        <dbReference type="ARBA" id="ARBA00023014"/>
    </source>
</evidence>
<evidence type="ECO:0000256" key="3">
    <source>
        <dbReference type="ARBA" id="ARBA00023004"/>
    </source>
</evidence>
<dbReference type="InterPro" id="IPR034474">
    <property type="entry name" value="Methyltransferase_Class_D"/>
</dbReference>
<evidence type="ECO:0000256" key="1">
    <source>
        <dbReference type="ARBA" id="ARBA00022691"/>
    </source>
</evidence>
<organism evidence="6">
    <name type="scientific">marine sediment metagenome</name>
    <dbReference type="NCBI Taxonomy" id="412755"/>
    <lineage>
        <taxon>unclassified sequences</taxon>
        <taxon>metagenomes</taxon>
        <taxon>ecological metagenomes</taxon>
    </lineage>
</organism>
<dbReference type="GO" id="GO:0051536">
    <property type="term" value="F:iron-sulfur cluster binding"/>
    <property type="evidence" value="ECO:0007669"/>
    <property type="project" value="UniProtKB-KW"/>
</dbReference>
<evidence type="ECO:0000313" key="6">
    <source>
        <dbReference type="EMBL" id="GAG38398.1"/>
    </source>
</evidence>
<feature type="non-terminal residue" evidence="6">
    <location>
        <position position="1"/>
    </location>
</feature>
<feature type="domain" description="Radical SAM core" evidence="5">
    <location>
        <begin position="1"/>
        <end position="169"/>
    </location>
</feature>
<accession>X0XP25</accession>
<dbReference type="InterPro" id="IPR058240">
    <property type="entry name" value="rSAM_sf"/>
</dbReference>
<dbReference type="Pfam" id="PF04055">
    <property type="entry name" value="Radical_SAM"/>
    <property type="match status" value="1"/>
</dbReference>
<keyword evidence="1" id="KW-0949">S-adenosyl-L-methionine</keyword>
<dbReference type="PANTHER" id="PTHR43306">
    <property type="entry name" value="7,8-DIHYDRO-6-HYDROXYMETHYLPTERIN DIMETHYLTRANSFERASE"/>
    <property type="match status" value="1"/>
</dbReference>
<dbReference type="GO" id="GO:0003824">
    <property type="term" value="F:catalytic activity"/>
    <property type="evidence" value="ECO:0007669"/>
    <property type="project" value="InterPro"/>
</dbReference>
<feature type="non-terminal residue" evidence="6">
    <location>
        <position position="247"/>
    </location>
</feature>
<keyword evidence="2" id="KW-0479">Metal-binding</keyword>
<sequence>DEKPVGSRAIQITGGEPTVRDDLFEIVRMAKEVGFSHVQLNTNGIKLAESVEYCQRLKDEKVNTVYMSFDGVTKKTNPWIDQAKQAIENMRKVNLKLVLVPVLIGGKNVHETGKILRFAFDNIDIIRGVNFQPISFCGRVTKIKDEKREQQRVDYVQMLEEIEKEFDGEISRDDFYPVPFVFPISRLIESLKGEDQVEFTAHPGCGGATYIFWGDGKPIPITRFIDVERFMEFINKQSEKRGPFKKV</sequence>
<dbReference type="PROSITE" id="PS51918">
    <property type="entry name" value="RADICAL_SAM"/>
    <property type="match status" value="1"/>
</dbReference>
<name>X0XP25_9ZZZZ</name>
<dbReference type="EMBL" id="BARS01045954">
    <property type="protein sequence ID" value="GAG38398.1"/>
    <property type="molecule type" value="Genomic_DNA"/>
</dbReference>
<protein>
    <recommendedName>
        <fullName evidence="5">Radical SAM core domain-containing protein</fullName>
    </recommendedName>
</protein>
<dbReference type="PANTHER" id="PTHR43306:SF1">
    <property type="entry name" value="7,8-DIHYDRO-6-HYDROXYMETHYLPTERIN DIMETHYLTRANSFERASE"/>
    <property type="match status" value="1"/>
</dbReference>
<keyword evidence="3" id="KW-0408">Iron</keyword>
<dbReference type="Gene3D" id="3.20.20.70">
    <property type="entry name" value="Aldolase class I"/>
    <property type="match status" value="1"/>
</dbReference>
<dbReference type="SUPFAM" id="SSF102114">
    <property type="entry name" value="Radical SAM enzymes"/>
    <property type="match status" value="1"/>
</dbReference>
<comment type="caution">
    <text evidence="6">The sequence shown here is derived from an EMBL/GenBank/DDBJ whole genome shotgun (WGS) entry which is preliminary data.</text>
</comment>
<proteinExistence type="predicted"/>
<dbReference type="CDD" id="cd01335">
    <property type="entry name" value="Radical_SAM"/>
    <property type="match status" value="1"/>
</dbReference>
<reference evidence="6" key="1">
    <citation type="journal article" date="2014" name="Front. Microbiol.">
        <title>High frequency of phylogenetically diverse reductive dehalogenase-homologous genes in deep subseafloor sedimentary metagenomes.</title>
        <authorList>
            <person name="Kawai M."/>
            <person name="Futagami T."/>
            <person name="Toyoda A."/>
            <person name="Takaki Y."/>
            <person name="Nishi S."/>
            <person name="Hori S."/>
            <person name="Arai W."/>
            <person name="Tsubouchi T."/>
            <person name="Morono Y."/>
            <person name="Uchiyama I."/>
            <person name="Ito T."/>
            <person name="Fujiyama A."/>
            <person name="Inagaki F."/>
            <person name="Takami H."/>
        </authorList>
    </citation>
    <scope>NUCLEOTIDE SEQUENCE</scope>
    <source>
        <strain evidence="6">Expedition CK06-06</strain>
    </source>
</reference>
<evidence type="ECO:0000259" key="5">
    <source>
        <dbReference type="PROSITE" id="PS51918"/>
    </source>
</evidence>
<dbReference type="InterPro" id="IPR007197">
    <property type="entry name" value="rSAM"/>
</dbReference>